<feature type="domain" description="Histidine kinase" evidence="8">
    <location>
        <begin position="372"/>
        <end position="593"/>
    </location>
</feature>
<organism evidence="10 11">
    <name type="scientific">Aquimarina rubra</name>
    <dbReference type="NCBI Taxonomy" id="1920033"/>
    <lineage>
        <taxon>Bacteria</taxon>
        <taxon>Pseudomonadati</taxon>
        <taxon>Bacteroidota</taxon>
        <taxon>Flavobacteriia</taxon>
        <taxon>Flavobacteriales</taxon>
        <taxon>Flavobacteriaceae</taxon>
        <taxon>Aquimarina</taxon>
    </lineage>
</organism>
<dbReference type="Pfam" id="PF00072">
    <property type="entry name" value="Response_reg"/>
    <property type="match status" value="1"/>
</dbReference>
<feature type="domain" description="Response regulatory" evidence="9">
    <location>
        <begin position="616"/>
        <end position="730"/>
    </location>
</feature>
<evidence type="ECO:0000256" key="7">
    <source>
        <dbReference type="SAM" id="Phobius"/>
    </source>
</evidence>
<keyword evidence="11" id="KW-1185">Reference proteome</keyword>
<evidence type="ECO:0000313" key="11">
    <source>
        <dbReference type="Proteomes" id="UP001597319"/>
    </source>
</evidence>
<dbReference type="SUPFAM" id="SSF48452">
    <property type="entry name" value="TPR-like"/>
    <property type="match status" value="1"/>
</dbReference>
<dbReference type="InterPro" id="IPR011006">
    <property type="entry name" value="CheY-like_superfamily"/>
</dbReference>
<dbReference type="Gene3D" id="1.25.40.10">
    <property type="entry name" value="Tetratricopeptide repeat domain"/>
    <property type="match status" value="2"/>
</dbReference>
<dbReference type="InterPro" id="IPR001789">
    <property type="entry name" value="Sig_transdc_resp-reg_receiver"/>
</dbReference>
<keyword evidence="3 5" id="KW-0597">Phosphoprotein</keyword>
<dbReference type="SMART" id="SM00448">
    <property type="entry name" value="REC"/>
    <property type="match status" value="1"/>
</dbReference>
<dbReference type="SMART" id="SM00387">
    <property type="entry name" value="HATPase_c"/>
    <property type="match status" value="1"/>
</dbReference>
<evidence type="ECO:0000259" key="9">
    <source>
        <dbReference type="PROSITE" id="PS50110"/>
    </source>
</evidence>
<evidence type="ECO:0000256" key="3">
    <source>
        <dbReference type="ARBA" id="ARBA00022553"/>
    </source>
</evidence>
<dbReference type="PRINTS" id="PR00344">
    <property type="entry name" value="BCTRLSENSOR"/>
</dbReference>
<dbReference type="SMART" id="SM00028">
    <property type="entry name" value="TPR"/>
    <property type="match status" value="5"/>
</dbReference>
<dbReference type="InterPro" id="IPR004358">
    <property type="entry name" value="Sig_transdc_His_kin-like_C"/>
</dbReference>
<reference evidence="11" key="1">
    <citation type="journal article" date="2019" name="Int. J. Syst. Evol. Microbiol.">
        <title>The Global Catalogue of Microorganisms (GCM) 10K type strain sequencing project: providing services to taxonomists for standard genome sequencing and annotation.</title>
        <authorList>
            <consortium name="The Broad Institute Genomics Platform"/>
            <consortium name="The Broad Institute Genome Sequencing Center for Infectious Disease"/>
            <person name="Wu L."/>
            <person name="Ma J."/>
        </authorList>
    </citation>
    <scope>NUCLEOTIDE SEQUENCE [LARGE SCALE GENOMIC DNA]</scope>
    <source>
        <strain evidence="11">KCTC 52274</strain>
    </source>
</reference>
<dbReference type="PANTHER" id="PTHR45339">
    <property type="entry name" value="HYBRID SIGNAL TRANSDUCTION HISTIDINE KINASE J"/>
    <property type="match status" value="1"/>
</dbReference>
<proteinExistence type="predicted"/>
<protein>
    <recommendedName>
        <fullName evidence="2">histidine kinase</fullName>
        <ecNumber evidence="2">2.7.13.3</ecNumber>
    </recommendedName>
</protein>
<dbReference type="Proteomes" id="UP001597319">
    <property type="component" value="Unassembled WGS sequence"/>
</dbReference>
<dbReference type="InterPro" id="IPR019734">
    <property type="entry name" value="TPR_rpt"/>
</dbReference>
<dbReference type="InterPro" id="IPR011990">
    <property type="entry name" value="TPR-like_helical_dom_sf"/>
</dbReference>
<dbReference type="CDD" id="cd17546">
    <property type="entry name" value="REC_hyHK_CKI1_RcsC-like"/>
    <property type="match status" value="1"/>
</dbReference>
<dbReference type="InterPro" id="IPR005467">
    <property type="entry name" value="His_kinase_dom"/>
</dbReference>
<dbReference type="PANTHER" id="PTHR45339:SF1">
    <property type="entry name" value="HYBRID SIGNAL TRANSDUCTION HISTIDINE KINASE J"/>
    <property type="match status" value="1"/>
</dbReference>
<keyword evidence="6" id="KW-0175">Coiled coil</keyword>
<dbReference type="InterPro" id="IPR036097">
    <property type="entry name" value="HisK_dim/P_sf"/>
</dbReference>
<dbReference type="Gene3D" id="3.30.565.10">
    <property type="entry name" value="Histidine kinase-like ATPase, C-terminal domain"/>
    <property type="match status" value="1"/>
</dbReference>
<dbReference type="PROSITE" id="PS50109">
    <property type="entry name" value="HIS_KIN"/>
    <property type="match status" value="1"/>
</dbReference>
<dbReference type="SUPFAM" id="SSF52172">
    <property type="entry name" value="CheY-like"/>
    <property type="match status" value="1"/>
</dbReference>
<evidence type="ECO:0000313" key="10">
    <source>
        <dbReference type="EMBL" id="MFD2563820.1"/>
    </source>
</evidence>
<dbReference type="CDD" id="cd00082">
    <property type="entry name" value="HisKA"/>
    <property type="match status" value="1"/>
</dbReference>
<dbReference type="SUPFAM" id="SSF47384">
    <property type="entry name" value="Homodimeric domain of signal transducing histidine kinase"/>
    <property type="match status" value="1"/>
</dbReference>
<comment type="catalytic activity">
    <reaction evidence="1">
        <text>ATP + protein L-histidine = ADP + protein N-phospho-L-histidine.</text>
        <dbReference type="EC" id="2.7.13.3"/>
    </reaction>
</comment>
<dbReference type="Pfam" id="PF00512">
    <property type="entry name" value="HisKA"/>
    <property type="match status" value="1"/>
</dbReference>
<evidence type="ECO:0000256" key="4">
    <source>
        <dbReference type="ARBA" id="ARBA00023012"/>
    </source>
</evidence>
<dbReference type="Pfam" id="PF13181">
    <property type="entry name" value="TPR_8"/>
    <property type="match status" value="1"/>
</dbReference>
<dbReference type="Pfam" id="PF02518">
    <property type="entry name" value="HATPase_c"/>
    <property type="match status" value="1"/>
</dbReference>
<keyword evidence="7" id="KW-0812">Transmembrane</keyword>
<feature type="coiled-coil region" evidence="6">
    <location>
        <begin position="279"/>
        <end position="306"/>
    </location>
</feature>
<evidence type="ECO:0000256" key="6">
    <source>
        <dbReference type="SAM" id="Coils"/>
    </source>
</evidence>
<feature type="modified residue" description="4-aspartylphosphate" evidence="5">
    <location>
        <position position="665"/>
    </location>
</feature>
<keyword evidence="7" id="KW-0472">Membrane</keyword>
<feature type="transmembrane region" description="Helical" evidence="7">
    <location>
        <begin position="313"/>
        <end position="332"/>
    </location>
</feature>
<dbReference type="CDD" id="cd16922">
    <property type="entry name" value="HATPase_EvgS-ArcB-TorS-like"/>
    <property type="match status" value="1"/>
</dbReference>
<evidence type="ECO:0000256" key="1">
    <source>
        <dbReference type="ARBA" id="ARBA00000085"/>
    </source>
</evidence>
<dbReference type="EMBL" id="JBHULE010000019">
    <property type="protein sequence ID" value="MFD2563820.1"/>
    <property type="molecule type" value="Genomic_DNA"/>
</dbReference>
<dbReference type="RefSeq" id="WP_378293570.1">
    <property type="nucleotide sequence ID" value="NZ_JBHULE010000019.1"/>
</dbReference>
<dbReference type="EC" id="2.7.13.3" evidence="2"/>
<dbReference type="InterPro" id="IPR003661">
    <property type="entry name" value="HisK_dim/P_dom"/>
</dbReference>
<dbReference type="InterPro" id="IPR003594">
    <property type="entry name" value="HATPase_dom"/>
</dbReference>
<comment type="caution">
    <text evidence="10">The sequence shown here is derived from an EMBL/GenBank/DDBJ whole genome shotgun (WGS) entry which is preliminary data.</text>
</comment>
<keyword evidence="7" id="KW-1133">Transmembrane helix</keyword>
<sequence>MKKITPYIFVFILSMISFSQEKPSFERIDSLEVLLRTSEELRRDNDMYQALEYAFKAVNSARELQNNHYLSHGYLLMGTVQYELIDYENATKNLLKSLEHTEKTKDKILLPYVLHSLANIYYDGNNDLESALKYYKRAVVLGKNNPHIQQYQVPLHNMIWTYMDLGRFDEAAIYLKEADSIDSTIADSVQIDRSSLYLLRARNYAHKKDIEKAEENFDKSFEYLKDETYWPKGKSYFYQYRSQMYEDIGDYPKAIADLKALNKNDRKVFENARSKSDETTKIRFKVDQYEEELEVAKREKALLMDIDKNNKTIIFISSAALLLLAGIVFFYYRGYKSKKKISQILEVKNAELYEAKSQAEQLSKIKSQFISTISHELRTPLYGVVGISSILLENESKTEKDKKLLNSLKFSADYLLDLVNKVLKVSKIDSEKKELVKTPTDLFSLSQNILQSFEYQAQKKGNELILEHTHSIPKLVNIDALRISEVLINLIGNANKFTDKGTVSLRIKQLSADTKTIKIRFEVEDTGVGVPEDQKEYIFEEFSQVGSVYDNKQGTGLGLSIVKNLVQVMGSQIHFESKKDIGSIFYFDLDVEVAESLNDKENQLENLEKGDTVSAKILVAEDNKINQLVTKNLLKNIGCECSMVENGIEAVRILKKESFDLVLMDINMPVLDGMQATIEIRKFDITTPIIALTASELSEVADDCKKAGMNDLINKPLNKKDLRYAIQRNLIVNSPETNT</sequence>
<keyword evidence="4" id="KW-0902">Two-component regulatory system</keyword>
<evidence type="ECO:0000256" key="5">
    <source>
        <dbReference type="PROSITE-ProRule" id="PRU00169"/>
    </source>
</evidence>
<dbReference type="Gene3D" id="1.10.287.130">
    <property type="match status" value="1"/>
</dbReference>
<dbReference type="Gene3D" id="3.40.50.2300">
    <property type="match status" value="1"/>
</dbReference>
<dbReference type="SMART" id="SM00388">
    <property type="entry name" value="HisKA"/>
    <property type="match status" value="1"/>
</dbReference>
<name>A0ABW5LG48_9FLAO</name>
<gene>
    <name evidence="10" type="ORF">ACFSR1_14160</name>
</gene>
<dbReference type="SUPFAM" id="SSF55874">
    <property type="entry name" value="ATPase domain of HSP90 chaperone/DNA topoisomerase II/histidine kinase"/>
    <property type="match status" value="1"/>
</dbReference>
<accession>A0ABW5LG48</accession>
<dbReference type="PROSITE" id="PS50110">
    <property type="entry name" value="RESPONSE_REGULATORY"/>
    <property type="match status" value="1"/>
</dbReference>
<evidence type="ECO:0000256" key="2">
    <source>
        <dbReference type="ARBA" id="ARBA00012438"/>
    </source>
</evidence>
<evidence type="ECO:0000259" key="8">
    <source>
        <dbReference type="PROSITE" id="PS50109"/>
    </source>
</evidence>
<dbReference type="InterPro" id="IPR036890">
    <property type="entry name" value="HATPase_C_sf"/>
</dbReference>